<evidence type="ECO:0000313" key="2">
    <source>
        <dbReference type="Proteomes" id="UP000186817"/>
    </source>
</evidence>
<sequence length="80" mass="9063">MSFRETDSYEKYYVSRQNLLEVVAATLRSAVASCSASDDAEVARSVSSPGIGRVLLRWRAERRKLLEAAAERWKVEDVKQ</sequence>
<reference evidence="1 2" key="1">
    <citation type="submission" date="2016-02" db="EMBL/GenBank/DDBJ databases">
        <title>Genome analysis of coral dinoflagellate symbionts highlights evolutionary adaptations to a symbiotic lifestyle.</title>
        <authorList>
            <person name="Aranda M."/>
            <person name="Li Y."/>
            <person name="Liew Y.J."/>
            <person name="Baumgarten S."/>
            <person name="Simakov O."/>
            <person name="Wilson M."/>
            <person name="Piel J."/>
            <person name="Ashoor H."/>
            <person name="Bougouffa S."/>
            <person name="Bajic V.B."/>
            <person name="Ryu T."/>
            <person name="Ravasi T."/>
            <person name="Bayer T."/>
            <person name="Micklem G."/>
            <person name="Kim H."/>
            <person name="Bhak J."/>
            <person name="Lajeunesse T.C."/>
            <person name="Voolstra C.R."/>
        </authorList>
    </citation>
    <scope>NUCLEOTIDE SEQUENCE [LARGE SCALE GENOMIC DNA]</scope>
    <source>
        <strain evidence="1 2">CCMP2467</strain>
    </source>
</reference>
<keyword evidence="2" id="KW-1185">Reference proteome</keyword>
<dbReference type="EMBL" id="LSRX01001506">
    <property type="protein sequence ID" value="OLP79264.1"/>
    <property type="molecule type" value="Genomic_DNA"/>
</dbReference>
<evidence type="ECO:0000313" key="1">
    <source>
        <dbReference type="EMBL" id="OLP79264.1"/>
    </source>
</evidence>
<comment type="caution">
    <text evidence="1">The sequence shown here is derived from an EMBL/GenBank/DDBJ whole genome shotgun (WGS) entry which is preliminary data.</text>
</comment>
<dbReference type="AlphaFoldDB" id="A0A1Q9C8L9"/>
<dbReference type="Proteomes" id="UP000186817">
    <property type="component" value="Unassembled WGS sequence"/>
</dbReference>
<name>A0A1Q9C8L9_SYMMI</name>
<protein>
    <submittedName>
        <fullName evidence="1">Uncharacterized protein</fullName>
    </submittedName>
</protein>
<accession>A0A1Q9C8L9</accession>
<proteinExistence type="predicted"/>
<organism evidence="1 2">
    <name type="scientific">Symbiodinium microadriaticum</name>
    <name type="common">Dinoflagellate</name>
    <name type="synonym">Zooxanthella microadriatica</name>
    <dbReference type="NCBI Taxonomy" id="2951"/>
    <lineage>
        <taxon>Eukaryota</taxon>
        <taxon>Sar</taxon>
        <taxon>Alveolata</taxon>
        <taxon>Dinophyceae</taxon>
        <taxon>Suessiales</taxon>
        <taxon>Symbiodiniaceae</taxon>
        <taxon>Symbiodinium</taxon>
    </lineage>
</organism>
<gene>
    <name evidence="1" type="ORF">AK812_SmicGene40467</name>
</gene>